<comment type="caution">
    <text evidence="1">The sequence shown here is derived from an EMBL/GenBank/DDBJ whole genome shotgun (WGS) entry which is preliminary data.</text>
</comment>
<dbReference type="Gene3D" id="2.60.40.2630">
    <property type="match status" value="1"/>
</dbReference>
<organism evidence="1 2">
    <name type="scientific">Parabacteroides chinchillae</name>
    <dbReference type="NCBI Taxonomy" id="871327"/>
    <lineage>
        <taxon>Bacteria</taxon>
        <taxon>Pseudomonadati</taxon>
        <taxon>Bacteroidota</taxon>
        <taxon>Bacteroidia</taxon>
        <taxon>Bacteroidales</taxon>
        <taxon>Tannerellaceae</taxon>
        <taxon>Parabacteroides</taxon>
    </lineage>
</organism>
<dbReference type="EMBL" id="FNVS01000001">
    <property type="protein sequence ID" value="SEF43686.1"/>
    <property type="molecule type" value="Genomic_DNA"/>
</dbReference>
<dbReference type="AlphaFoldDB" id="A0A8G2F340"/>
<gene>
    <name evidence="1" type="ORF">SAMN05444001_101187</name>
</gene>
<dbReference type="Pfam" id="PF13149">
    <property type="entry name" value="Mfa_like_1"/>
    <property type="match status" value="1"/>
</dbReference>
<evidence type="ECO:0000313" key="2">
    <source>
        <dbReference type="Proteomes" id="UP000236725"/>
    </source>
</evidence>
<sequence length="445" mass="47500">MKNIMRVGAFAVAMFTAVSCSENETDIPQPDNNGQVALGVTTNLKVDAGTKSVTRSVVVGNKITYNKDNYANNDSVPGIGIAILNKAKNAWYSPDGSNHTAYATSHQVWFVGDEAGANWLSILTKGATHADQEETPFYLTKDVGCVYAYYPYSANALSSVIPSSEADLKVPANLLATGTIDAQYANNAAMKWDGAKWASNGSTSSAARKQKIASLDEKDYMYHDATVAGGRYVNNGHADGFAVVKPDADADNANENNPGWKIGLSMNHALSMVSFRVYDGGKLSTSDVTLKSIVIKNHSGVANFLGEGTMSLVDGTITTSGSAATITRNISNYILKRQIETGDTESENQFIVAGTGLNAVSGKTVSKAVSMSVYPISFSDNEIDVTVTLNDSSDDMVFTVTLPAMEWVAGSNYIYTLMAGKNKLDVVSVDVTDWVDEEISEEIPL</sequence>
<keyword evidence="2" id="KW-1185">Reference proteome</keyword>
<dbReference type="InterPro" id="IPR025049">
    <property type="entry name" value="Mfa-like_1"/>
</dbReference>
<dbReference type="Proteomes" id="UP000236725">
    <property type="component" value="Unassembled WGS sequence"/>
</dbReference>
<name>A0A8G2F340_9BACT</name>
<accession>A0A8G2F340</accession>
<reference evidence="1 2" key="1">
    <citation type="submission" date="2016-10" db="EMBL/GenBank/DDBJ databases">
        <authorList>
            <person name="Varghese N."/>
            <person name="Submissions S."/>
        </authorList>
    </citation>
    <scope>NUCLEOTIDE SEQUENCE [LARGE SCALE GENOMIC DNA]</scope>
    <source>
        <strain evidence="1 2">DSM 29073</strain>
    </source>
</reference>
<dbReference type="PROSITE" id="PS51257">
    <property type="entry name" value="PROKAR_LIPOPROTEIN"/>
    <property type="match status" value="1"/>
</dbReference>
<dbReference type="CDD" id="cd13121">
    <property type="entry name" value="BF2867_like_C"/>
    <property type="match status" value="1"/>
</dbReference>
<evidence type="ECO:0000313" key="1">
    <source>
        <dbReference type="EMBL" id="SEF43686.1"/>
    </source>
</evidence>
<dbReference type="RefSeq" id="WP_234999260.1">
    <property type="nucleotide sequence ID" value="NZ_FNVS01000001.1"/>
</dbReference>
<protein>
    <submittedName>
        <fullName evidence="1">Fimbrillin-like</fullName>
    </submittedName>
</protein>
<proteinExistence type="predicted"/>